<dbReference type="RefSeq" id="WP_265687008.1">
    <property type="nucleotide sequence ID" value="NZ_JAKRRX010000024.1"/>
</dbReference>
<proteinExistence type="predicted"/>
<dbReference type="AlphaFoldDB" id="A0A9X3CD19"/>
<evidence type="ECO:0000313" key="1">
    <source>
        <dbReference type="EMBL" id="MCW8333427.1"/>
    </source>
</evidence>
<dbReference type="EMBL" id="JAKRRX010000024">
    <property type="protein sequence ID" value="MCW8333427.1"/>
    <property type="molecule type" value="Genomic_DNA"/>
</dbReference>
<reference evidence="1" key="1">
    <citation type="submission" date="2022-02" db="EMBL/GenBank/DDBJ databases">
        <title>Vibrio sp. nov., a new bacterium isolated from Bohai sea, China.</title>
        <authorList>
            <person name="Yuan Y."/>
        </authorList>
    </citation>
    <scope>NUCLEOTIDE SEQUENCE</scope>
    <source>
        <strain evidence="1">DBSS07</strain>
    </source>
</reference>
<organism evidence="1 2">
    <name type="scientific">Vibrio paucivorans</name>
    <dbReference type="NCBI Taxonomy" id="2829489"/>
    <lineage>
        <taxon>Bacteria</taxon>
        <taxon>Pseudomonadati</taxon>
        <taxon>Pseudomonadota</taxon>
        <taxon>Gammaproteobacteria</taxon>
        <taxon>Vibrionales</taxon>
        <taxon>Vibrionaceae</taxon>
        <taxon>Vibrio</taxon>
    </lineage>
</organism>
<name>A0A9X3CD19_9VIBR</name>
<comment type="caution">
    <text evidence="1">The sequence shown here is derived from an EMBL/GenBank/DDBJ whole genome shotgun (WGS) entry which is preliminary data.</text>
</comment>
<evidence type="ECO:0008006" key="3">
    <source>
        <dbReference type="Google" id="ProtNLM"/>
    </source>
</evidence>
<gene>
    <name evidence="1" type="ORF">MD483_06280</name>
</gene>
<keyword evidence="2" id="KW-1185">Reference proteome</keyword>
<accession>A0A9X3CD19</accession>
<sequence>MKKVLMVLLLVLGLAGAGAGYYLFVWKPENEVMAPEPMPEEEEEAPVMVEEEEAPKPEVTEYYVSPPKLGVREYPDYDAFVESVLYRGDKLTILEKKEGWGRISVYYVYEEGGAEVAEWIPMDALVEEKPVITKAERTKTLMGYVENADDFKMFQDKFIETTGQLIDEGTCSPLDFEELGGWVRSVRYSERDVYFVYCGGMKQANKIYLDVHSGEIFYK</sequence>
<dbReference type="Proteomes" id="UP001155586">
    <property type="component" value="Unassembled WGS sequence"/>
</dbReference>
<evidence type="ECO:0000313" key="2">
    <source>
        <dbReference type="Proteomes" id="UP001155586"/>
    </source>
</evidence>
<protein>
    <recommendedName>
        <fullName evidence="3">SH3 domain-containing protein</fullName>
    </recommendedName>
</protein>